<feature type="binding site" evidence="7">
    <location>
        <position position="131"/>
    </location>
    <ligand>
        <name>tRNA</name>
        <dbReference type="ChEBI" id="CHEBI:17843"/>
    </ligand>
</feature>
<feature type="binding site" evidence="7">
    <location>
        <position position="85"/>
    </location>
    <ligand>
        <name>tRNA</name>
        <dbReference type="ChEBI" id="CHEBI:17843"/>
    </ligand>
</feature>
<comment type="subcellular location">
    <subcellularLocation>
        <location evidence="7">Cytoplasm</location>
    </subcellularLocation>
</comment>
<comment type="subunit">
    <text evidence="7">Monomer.</text>
</comment>
<dbReference type="InterPro" id="IPR018171">
    <property type="entry name" value="Pept_tRNA_hydro_CS"/>
</dbReference>
<feature type="site" description="Discriminates between blocked and unblocked aminoacyl-tRNA" evidence="7">
    <location>
        <position position="27"/>
    </location>
</feature>
<dbReference type="GO" id="GO:0004045">
    <property type="term" value="F:peptidyl-tRNA hydrolase activity"/>
    <property type="evidence" value="ECO:0007669"/>
    <property type="project" value="UniProtKB-EC"/>
</dbReference>
<dbReference type="Gene3D" id="3.40.50.1470">
    <property type="entry name" value="Peptidyl-tRNA hydrolase"/>
    <property type="match status" value="1"/>
</dbReference>
<sequence length="204" mass="21963">MRPRPRARALSSTESSAGPALVVGLGNPGPEYERTRHNVGFLVADVLAERVGGRFAVHKKSGADLLQARLDGRQVLIAKPRSFMNLSGRPVAALAKFFSVPPTEVIVVHDELDLPFGAIRLKRGGGEGGHNGLRSVSSALTTKDYLRTRIGIGRPPGRQDPADYVLKPFSAPERKEVPVIVEQAADAVELLLRVGLETAQNQVH</sequence>
<comment type="caution">
    <text evidence="10">The sequence shown here is derived from an EMBL/GenBank/DDBJ whole genome shotgun (WGS) entry which is preliminary data.</text>
</comment>
<organism evidence="10 11">
    <name type="scientific">Nocardia implantans</name>
    <dbReference type="NCBI Taxonomy" id="3108168"/>
    <lineage>
        <taxon>Bacteria</taxon>
        <taxon>Bacillati</taxon>
        <taxon>Actinomycetota</taxon>
        <taxon>Actinomycetes</taxon>
        <taxon>Mycobacteriales</taxon>
        <taxon>Nocardiaceae</taxon>
        <taxon>Nocardia</taxon>
    </lineage>
</organism>
<dbReference type="InterPro" id="IPR036416">
    <property type="entry name" value="Pept_tRNA_hydro_sf"/>
</dbReference>
<protein>
    <recommendedName>
        <fullName evidence="6 7">Peptidyl-tRNA hydrolase</fullName>
        <shortName evidence="7">Pth</shortName>
        <ecNumber evidence="1 7">3.1.1.29</ecNumber>
    </recommendedName>
</protein>
<dbReference type="EC" id="3.1.1.29" evidence="1 7"/>
<evidence type="ECO:0000256" key="9">
    <source>
        <dbReference type="RuleBase" id="RU004320"/>
    </source>
</evidence>
<evidence type="ECO:0000313" key="10">
    <source>
        <dbReference type="EMBL" id="MEB3513297.1"/>
    </source>
</evidence>
<keyword evidence="4 7" id="KW-0694">RNA-binding</keyword>
<dbReference type="SUPFAM" id="SSF53178">
    <property type="entry name" value="Peptidyl-tRNA hydrolase-like"/>
    <property type="match status" value="1"/>
</dbReference>
<accession>A0ABU6B0N4</accession>
<dbReference type="NCBIfam" id="TIGR00447">
    <property type="entry name" value="pth"/>
    <property type="match status" value="1"/>
</dbReference>
<comment type="function">
    <text evidence="7">Catalyzes the release of premature peptidyl moieties from peptidyl-tRNA molecules trapped in stalled 50S ribosomal subunits, and thus maintains levels of free tRNAs and 50S ribosomes.</text>
</comment>
<comment type="catalytic activity">
    <reaction evidence="7 8">
        <text>an N-acyl-L-alpha-aminoacyl-tRNA + H2O = an N-acyl-L-amino acid + a tRNA + H(+)</text>
        <dbReference type="Rhea" id="RHEA:54448"/>
        <dbReference type="Rhea" id="RHEA-COMP:10123"/>
        <dbReference type="Rhea" id="RHEA-COMP:13883"/>
        <dbReference type="ChEBI" id="CHEBI:15377"/>
        <dbReference type="ChEBI" id="CHEBI:15378"/>
        <dbReference type="ChEBI" id="CHEBI:59874"/>
        <dbReference type="ChEBI" id="CHEBI:78442"/>
        <dbReference type="ChEBI" id="CHEBI:138191"/>
        <dbReference type="EC" id="3.1.1.29"/>
    </reaction>
</comment>
<evidence type="ECO:0000256" key="4">
    <source>
        <dbReference type="ARBA" id="ARBA00022884"/>
    </source>
</evidence>
<gene>
    <name evidence="7 10" type="primary">pth</name>
    <name evidence="10" type="ORF">U3653_24995</name>
</gene>
<evidence type="ECO:0000256" key="5">
    <source>
        <dbReference type="ARBA" id="ARBA00038063"/>
    </source>
</evidence>
<feature type="active site" description="Proton acceptor" evidence="7">
    <location>
        <position position="37"/>
    </location>
</feature>
<keyword evidence="3 7" id="KW-0378">Hydrolase</keyword>
<reference evidence="10 11" key="1">
    <citation type="submission" date="2023-12" db="EMBL/GenBank/DDBJ databases">
        <title>novel species in genus Nocarida.</title>
        <authorList>
            <person name="Li Z."/>
        </authorList>
    </citation>
    <scope>NUCLEOTIDE SEQUENCE [LARGE SCALE GENOMIC DNA]</scope>
    <source>
        <strain evidence="10 11">CDC186</strain>
    </source>
</reference>
<feature type="binding site" evidence="7">
    <location>
        <position position="83"/>
    </location>
    <ligand>
        <name>tRNA</name>
        <dbReference type="ChEBI" id="CHEBI:17843"/>
    </ligand>
</feature>
<evidence type="ECO:0000256" key="2">
    <source>
        <dbReference type="ARBA" id="ARBA00022555"/>
    </source>
</evidence>
<evidence type="ECO:0000256" key="1">
    <source>
        <dbReference type="ARBA" id="ARBA00013260"/>
    </source>
</evidence>
<keyword evidence="7" id="KW-0963">Cytoplasm</keyword>
<name>A0ABU6B0N4_9NOCA</name>
<dbReference type="Pfam" id="PF01195">
    <property type="entry name" value="Pept_tRNA_hydro"/>
    <property type="match status" value="1"/>
</dbReference>
<evidence type="ECO:0000256" key="7">
    <source>
        <dbReference type="HAMAP-Rule" id="MF_00083"/>
    </source>
</evidence>
<feature type="binding site" evidence="7">
    <location>
        <position position="32"/>
    </location>
    <ligand>
        <name>tRNA</name>
        <dbReference type="ChEBI" id="CHEBI:17843"/>
    </ligand>
</feature>
<feature type="site" description="Stabilizes the basic form of H active site to accept a proton" evidence="7">
    <location>
        <position position="110"/>
    </location>
</feature>
<dbReference type="CDD" id="cd00462">
    <property type="entry name" value="PTH"/>
    <property type="match status" value="1"/>
</dbReference>
<dbReference type="EMBL" id="JAYKYQ010000011">
    <property type="protein sequence ID" value="MEB3513297.1"/>
    <property type="molecule type" value="Genomic_DNA"/>
</dbReference>
<dbReference type="PANTHER" id="PTHR17224">
    <property type="entry name" value="PEPTIDYL-TRNA HYDROLASE"/>
    <property type="match status" value="1"/>
</dbReference>
<evidence type="ECO:0000256" key="3">
    <source>
        <dbReference type="ARBA" id="ARBA00022801"/>
    </source>
</evidence>
<keyword evidence="2 7" id="KW-0820">tRNA-binding</keyword>
<dbReference type="HAMAP" id="MF_00083">
    <property type="entry name" value="Pept_tRNA_hydro_bact"/>
    <property type="match status" value="1"/>
</dbReference>
<evidence type="ECO:0000256" key="6">
    <source>
        <dbReference type="ARBA" id="ARBA00050038"/>
    </source>
</evidence>
<dbReference type="PANTHER" id="PTHR17224:SF1">
    <property type="entry name" value="PEPTIDYL-TRNA HYDROLASE"/>
    <property type="match status" value="1"/>
</dbReference>
<evidence type="ECO:0000256" key="8">
    <source>
        <dbReference type="RuleBase" id="RU000673"/>
    </source>
</evidence>
<keyword evidence="11" id="KW-1185">Reference proteome</keyword>
<comment type="function">
    <text evidence="7">Hydrolyzes ribosome-free peptidyl-tRNAs (with 1 or more amino acids incorporated), which drop off the ribosome during protein synthesis, or as a result of ribosome stalling.</text>
</comment>
<dbReference type="Proteomes" id="UP001348098">
    <property type="component" value="Unassembled WGS sequence"/>
</dbReference>
<dbReference type="RefSeq" id="WP_323124159.1">
    <property type="nucleotide sequence ID" value="NZ_JAYESH010000004.1"/>
</dbReference>
<dbReference type="PROSITE" id="PS01195">
    <property type="entry name" value="PEPT_TRNA_HYDROL_1"/>
    <property type="match status" value="1"/>
</dbReference>
<comment type="similarity">
    <text evidence="5 7 9">Belongs to the PTH family.</text>
</comment>
<dbReference type="PROSITE" id="PS01196">
    <property type="entry name" value="PEPT_TRNA_HYDROL_2"/>
    <property type="match status" value="1"/>
</dbReference>
<evidence type="ECO:0000313" key="11">
    <source>
        <dbReference type="Proteomes" id="UP001348098"/>
    </source>
</evidence>
<proteinExistence type="inferred from homology"/>
<dbReference type="InterPro" id="IPR001328">
    <property type="entry name" value="Pept_tRNA_hydro"/>
</dbReference>